<organism evidence="2 3">
    <name type="scientific">Tetrahymena thermophila (strain SB210)</name>
    <dbReference type="NCBI Taxonomy" id="312017"/>
    <lineage>
        <taxon>Eukaryota</taxon>
        <taxon>Sar</taxon>
        <taxon>Alveolata</taxon>
        <taxon>Ciliophora</taxon>
        <taxon>Intramacronucleata</taxon>
        <taxon>Oligohymenophorea</taxon>
        <taxon>Hymenostomatida</taxon>
        <taxon>Tetrahymenina</taxon>
        <taxon>Tetrahymenidae</taxon>
        <taxon>Tetrahymena</taxon>
    </lineage>
</organism>
<feature type="transmembrane region" description="Helical" evidence="1">
    <location>
        <begin position="211"/>
        <end position="235"/>
    </location>
</feature>
<dbReference type="EMBL" id="GG662639">
    <property type="protein sequence ID" value="EWS73506.1"/>
    <property type="molecule type" value="Genomic_DNA"/>
</dbReference>
<feature type="transmembrane region" description="Helical" evidence="1">
    <location>
        <begin position="139"/>
        <end position="164"/>
    </location>
</feature>
<evidence type="ECO:0000313" key="3">
    <source>
        <dbReference type="Proteomes" id="UP000009168"/>
    </source>
</evidence>
<dbReference type="Proteomes" id="UP000009168">
    <property type="component" value="Unassembled WGS sequence"/>
</dbReference>
<evidence type="ECO:0000256" key="1">
    <source>
        <dbReference type="SAM" id="Phobius"/>
    </source>
</evidence>
<feature type="transmembrane region" description="Helical" evidence="1">
    <location>
        <begin position="110"/>
        <end position="133"/>
    </location>
</feature>
<keyword evidence="3" id="KW-1185">Reference proteome</keyword>
<proteinExistence type="predicted"/>
<dbReference type="KEGG" id="tet:TTHERM_000133479"/>
<feature type="transmembrane region" description="Helical" evidence="1">
    <location>
        <begin position="20"/>
        <end position="38"/>
    </location>
</feature>
<sequence>MQPFLIQDTHIHTYNFQFKLVYFAQIKLFIFHFCYNKYQIATRQIIQITLKCFLNNLISITNQCRLRNILFQTILKYMPARNLKQQIKTTHADLNLGATLKSKFAFKQFIIYKVLYIITSRYIQLDTFSIYFPPNLLNYANIIIFFISLLFLIVISILLFIFFFTPFDNLVTHYSFTYLPNYLHSLVHTYLYDLFQIYLAQIQLNTYLYKYFTILFLPLTPNVQFLTLKCMLLLFDYLNNQIIQLLTKNTNHYI</sequence>
<keyword evidence="1" id="KW-1133">Transmembrane helix</keyword>
<accession>W7XGW4</accession>
<protein>
    <submittedName>
        <fullName evidence="2">Transmembrane protein, putative</fullName>
    </submittedName>
</protein>
<keyword evidence="1 2" id="KW-0812">Transmembrane</keyword>
<evidence type="ECO:0000313" key="2">
    <source>
        <dbReference type="EMBL" id="EWS73506.1"/>
    </source>
</evidence>
<gene>
    <name evidence="2" type="ORF">TTHERM_000133479</name>
</gene>
<name>W7XGW4_TETTS</name>
<dbReference type="RefSeq" id="XP_012653988.1">
    <property type="nucleotide sequence ID" value="XM_012798534.1"/>
</dbReference>
<dbReference type="InParanoid" id="W7XGW4"/>
<dbReference type="AlphaFoldDB" id="W7XGW4"/>
<keyword evidence="1" id="KW-0472">Membrane</keyword>
<reference evidence="3" key="1">
    <citation type="journal article" date="2006" name="PLoS Biol.">
        <title>Macronuclear genome sequence of the ciliate Tetrahymena thermophila, a model eukaryote.</title>
        <authorList>
            <person name="Eisen J.A."/>
            <person name="Coyne R.S."/>
            <person name="Wu M."/>
            <person name="Wu D."/>
            <person name="Thiagarajan M."/>
            <person name="Wortman J.R."/>
            <person name="Badger J.H."/>
            <person name="Ren Q."/>
            <person name="Amedeo P."/>
            <person name="Jones K.M."/>
            <person name="Tallon L.J."/>
            <person name="Delcher A.L."/>
            <person name="Salzberg S.L."/>
            <person name="Silva J.C."/>
            <person name="Haas B.J."/>
            <person name="Majoros W.H."/>
            <person name="Farzad M."/>
            <person name="Carlton J.M."/>
            <person name="Smith R.K. Jr."/>
            <person name="Garg J."/>
            <person name="Pearlman R.E."/>
            <person name="Karrer K.M."/>
            <person name="Sun L."/>
            <person name="Manning G."/>
            <person name="Elde N.C."/>
            <person name="Turkewitz A.P."/>
            <person name="Asai D.J."/>
            <person name="Wilkes D.E."/>
            <person name="Wang Y."/>
            <person name="Cai H."/>
            <person name="Collins K."/>
            <person name="Stewart B.A."/>
            <person name="Lee S.R."/>
            <person name="Wilamowska K."/>
            <person name="Weinberg Z."/>
            <person name="Ruzzo W.L."/>
            <person name="Wloga D."/>
            <person name="Gaertig J."/>
            <person name="Frankel J."/>
            <person name="Tsao C.-C."/>
            <person name="Gorovsky M.A."/>
            <person name="Keeling P.J."/>
            <person name="Waller R.F."/>
            <person name="Patron N.J."/>
            <person name="Cherry J.M."/>
            <person name="Stover N.A."/>
            <person name="Krieger C.J."/>
            <person name="del Toro C."/>
            <person name="Ryder H.F."/>
            <person name="Williamson S.C."/>
            <person name="Barbeau R.A."/>
            <person name="Hamilton E.P."/>
            <person name="Orias E."/>
        </authorList>
    </citation>
    <scope>NUCLEOTIDE SEQUENCE [LARGE SCALE GENOMIC DNA]</scope>
    <source>
        <strain evidence="3">SB210</strain>
    </source>
</reference>
<dbReference type="GeneID" id="24437439"/>